<dbReference type="InterPro" id="IPR047202">
    <property type="entry name" value="Lipocalin_Blc-like_dom"/>
</dbReference>
<keyword evidence="2" id="KW-0446">Lipid-binding</keyword>
<dbReference type="InterPro" id="IPR000566">
    <property type="entry name" value="Lipocln_cytosolic_FA-bd_dom"/>
</dbReference>
<evidence type="ECO:0000256" key="2">
    <source>
        <dbReference type="PIRNR" id="PIRNR036893"/>
    </source>
</evidence>
<dbReference type="PANTHER" id="PTHR10612">
    <property type="entry name" value="APOLIPOPROTEIN D"/>
    <property type="match status" value="1"/>
</dbReference>
<feature type="domain" description="Lipocalin/cytosolic fatty-acid binding" evidence="3">
    <location>
        <begin position="32"/>
        <end position="173"/>
    </location>
</feature>
<reference evidence="4" key="2">
    <citation type="submission" date="2023-01" db="EMBL/GenBank/DDBJ databases">
        <title>Draft genome sequence of Methylophaga thalassica strain NBRC 102424.</title>
        <authorList>
            <person name="Sun Q."/>
            <person name="Mori K."/>
        </authorList>
    </citation>
    <scope>NUCLEOTIDE SEQUENCE</scope>
    <source>
        <strain evidence="4">NBRC 102424</strain>
    </source>
</reference>
<dbReference type="PROSITE" id="PS00213">
    <property type="entry name" value="LIPOCALIN"/>
    <property type="match status" value="1"/>
</dbReference>
<proteinExistence type="inferred from homology"/>
<sequence>MQRFGLPGIIVMAIFLSGCQTNHSPIQPVSYVDIDRFMGDWYVIANIPTYIEKGAHNAIESYELKPDGSIQTTFTFHEDSYDGELKTYHPTGFITDKKTNAIWGMQFIWPIKADYRIMYLTEDYSQTIIARNKRDYVWIMARTPTIPESDYQHMLSLIKQVGYDISEIQRVPQDWSGQPPKAR</sequence>
<dbReference type="Pfam" id="PF08212">
    <property type="entry name" value="Lipocalin_2"/>
    <property type="match status" value="1"/>
</dbReference>
<dbReference type="InterPro" id="IPR022272">
    <property type="entry name" value="Lipocalin_CS"/>
</dbReference>
<evidence type="ECO:0000256" key="1">
    <source>
        <dbReference type="ARBA" id="ARBA00006889"/>
    </source>
</evidence>
<dbReference type="InterPro" id="IPR002446">
    <property type="entry name" value="Lipocalin_bac"/>
</dbReference>
<comment type="subunit">
    <text evidence="2">Homodimer.</text>
</comment>
<dbReference type="CDD" id="cd19438">
    <property type="entry name" value="lipocalin_Blc-like"/>
    <property type="match status" value="1"/>
</dbReference>
<comment type="function">
    <text evidence="2">Involved in the storage or transport of lipids necessary for membrane maintenance under stressful conditions. Displays a binding preference for lysophospholipids.</text>
</comment>
<reference evidence="4" key="1">
    <citation type="journal article" date="2014" name="Int. J. Syst. Evol. Microbiol.">
        <title>Complete genome of a new Firmicutes species belonging to the dominant human colonic microbiota ('Ruminococcus bicirculans') reveals two chromosomes and a selective capacity to utilize plant glucans.</title>
        <authorList>
            <consortium name="NISC Comparative Sequencing Program"/>
            <person name="Wegmann U."/>
            <person name="Louis P."/>
            <person name="Goesmann A."/>
            <person name="Henrissat B."/>
            <person name="Duncan S.H."/>
            <person name="Flint H.J."/>
        </authorList>
    </citation>
    <scope>NUCLEOTIDE SEQUENCE</scope>
    <source>
        <strain evidence="4">NBRC 102424</strain>
    </source>
</reference>
<dbReference type="PIRSF" id="PIRSF036893">
    <property type="entry name" value="Lipocalin_ApoD"/>
    <property type="match status" value="1"/>
</dbReference>
<organism evidence="4 5">
    <name type="scientific">Methylophaga thalassica</name>
    <dbReference type="NCBI Taxonomy" id="40223"/>
    <lineage>
        <taxon>Bacteria</taxon>
        <taxon>Pseudomonadati</taxon>
        <taxon>Pseudomonadota</taxon>
        <taxon>Gammaproteobacteria</taxon>
        <taxon>Thiotrichales</taxon>
        <taxon>Piscirickettsiaceae</taxon>
        <taxon>Methylophaga</taxon>
    </lineage>
</organism>
<comment type="caution">
    <text evidence="4">The sequence shown here is derived from an EMBL/GenBank/DDBJ whole genome shotgun (WGS) entry which is preliminary data.</text>
</comment>
<comment type="similarity">
    <text evidence="1 2">Belongs to the calycin superfamily. Lipocalin family.</text>
</comment>
<protein>
    <recommendedName>
        <fullName evidence="2">Outer membrane lipoprotein Blc</fullName>
    </recommendedName>
</protein>
<dbReference type="EMBL" id="BSND01000003">
    <property type="protein sequence ID" value="GLP98951.1"/>
    <property type="molecule type" value="Genomic_DNA"/>
</dbReference>
<keyword evidence="2" id="KW-0998">Cell outer membrane</keyword>
<dbReference type="PROSITE" id="PS51257">
    <property type="entry name" value="PROKAR_LIPOPROTEIN"/>
    <property type="match status" value="1"/>
</dbReference>
<name>A0ABQ5TRX6_9GAMM</name>
<dbReference type="Gene3D" id="2.40.128.20">
    <property type="match status" value="1"/>
</dbReference>
<dbReference type="Proteomes" id="UP001161423">
    <property type="component" value="Unassembled WGS sequence"/>
</dbReference>
<accession>A0ABQ5TRX6</accession>
<dbReference type="PRINTS" id="PR01171">
    <property type="entry name" value="BCTLIPOCALIN"/>
</dbReference>
<evidence type="ECO:0000313" key="4">
    <source>
        <dbReference type="EMBL" id="GLP98951.1"/>
    </source>
</evidence>
<keyword evidence="2 4" id="KW-0449">Lipoprotein</keyword>
<evidence type="ECO:0000259" key="3">
    <source>
        <dbReference type="Pfam" id="PF08212"/>
    </source>
</evidence>
<comment type="subcellular location">
    <subcellularLocation>
        <location evidence="2">Cell outer membrane</location>
    </subcellularLocation>
</comment>
<dbReference type="PANTHER" id="PTHR10612:SF34">
    <property type="entry name" value="APOLIPOPROTEIN D"/>
    <property type="match status" value="1"/>
</dbReference>
<keyword evidence="2" id="KW-0472">Membrane</keyword>
<dbReference type="SUPFAM" id="SSF50814">
    <property type="entry name" value="Lipocalins"/>
    <property type="match status" value="1"/>
</dbReference>
<gene>
    <name evidence="4" type="primary">blc_1</name>
    <name evidence="4" type="ORF">GCM10007891_08050</name>
</gene>
<keyword evidence="5" id="KW-1185">Reference proteome</keyword>
<evidence type="ECO:0000313" key="5">
    <source>
        <dbReference type="Proteomes" id="UP001161423"/>
    </source>
</evidence>
<dbReference type="InterPro" id="IPR022271">
    <property type="entry name" value="Lipocalin_ApoD"/>
</dbReference>
<dbReference type="InterPro" id="IPR012674">
    <property type="entry name" value="Calycin"/>
</dbReference>